<dbReference type="SMART" id="SM00369">
    <property type="entry name" value="LRR_TYP"/>
    <property type="match status" value="4"/>
</dbReference>
<keyword evidence="4" id="KW-0472">Membrane</keyword>
<dbReference type="InterPro" id="IPR001611">
    <property type="entry name" value="Leu-rich_rpt"/>
</dbReference>
<keyword evidence="3" id="KW-0677">Repeat</keyword>
<sequence>MDRPNQWAVDRFGYRIVHLLSRHHNFKVKFILTLESFDLQEICELQEVILFPFRPLHMVLPLGSPLKELFRVSVRRLMETGVAQYYTNKFYVERPRCVQNSYAAVQIKLSDIDGPFWMLAWAAGVAFALLVVENVVHRMNYLYGVVLALVASAVSGDDCGAGFRGRCNCGMREYNSKTSYVVNCTDEGFRDTDVLEHMPLQAEVLIFTGNYIDELPWNVFGAMNDLANLTIVDMSNNHIREIRGKAYHHVPNVKRLILNHNNLSISRYDDDEYNHHHPRVFSNFINLMELHLTNAFADNTSAELSADLHDIFVSSNLTKLTKLHLEQNEIIQFNDKRVFCDLPSLMDLHLGDNLLKEINFNITCLKKLRFLDLERNKFESVRPHDMAMMDTLASHHDGIKLMVDFTFNPLNCDCSIFPLYEWMSKSKVTVRNRDNLMCFRNKKHQEPILTLNMKKCQKVRTGKRDHTVTLVFVLACLSCILIVLVGSLIYVSKDKLKTLITPVVDHVSKKVQYTSIKDEEAAPEQYV</sequence>
<dbReference type="PANTHER" id="PTHR24364">
    <property type="entry name" value="LP06937P"/>
    <property type="match status" value="1"/>
</dbReference>
<dbReference type="SUPFAM" id="SSF52058">
    <property type="entry name" value="L domain-like"/>
    <property type="match status" value="1"/>
</dbReference>
<dbReference type="AlphaFoldDB" id="A0ABD1CZA1"/>
<dbReference type="Gene3D" id="3.80.10.10">
    <property type="entry name" value="Ribonuclease Inhibitor"/>
    <property type="match status" value="1"/>
</dbReference>
<accession>A0ABD1CZA1</accession>
<keyword evidence="4" id="KW-1133">Transmembrane helix</keyword>
<comment type="caution">
    <text evidence="6">The sequence shown here is derived from an EMBL/GenBank/DDBJ whole genome shotgun (WGS) entry which is preliminary data.</text>
</comment>
<dbReference type="EMBL" id="JBEHCU010008466">
    <property type="protein sequence ID" value="KAL1382814.1"/>
    <property type="molecule type" value="Genomic_DNA"/>
</dbReference>
<dbReference type="InterPro" id="IPR052286">
    <property type="entry name" value="Wnt_signaling_inhibitor"/>
</dbReference>
<dbReference type="Proteomes" id="UP001562425">
    <property type="component" value="Unassembled WGS sequence"/>
</dbReference>
<dbReference type="Pfam" id="PF13855">
    <property type="entry name" value="LRR_8"/>
    <property type="match status" value="2"/>
</dbReference>
<name>A0ABD1CZA1_CULPP</name>
<dbReference type="InterPro" id="IPR003591">
    <property type="entry name" value="Leu-rich_rpt_typical-subtyp"/>
</dbReference>
<evidence type="ECO:0000256" key="1">
    <source>
        <dbReference type="ARBA" id="ARBA00022614"/>
    </source>
</evidence>
<organism evidence="6 7">
    <name type="scientific">Culex pipiens pipiens</name>
    <name type="common">Northern house mosquito</name>
    <dbReference type="NCBI Taxonomy" id="38569"/>
    <lineage>
        <taxon>Eukaryota</taxon>
        <taxon>Metazoa</taxon>
        <taxon>Ecdysozoa</taxon>
        <taxon>Arthropoda</taxon>
        <taxon>Hexapoda</taxon>
        <taxon>Insecta</taxon>
        <taxon>Pterygota</taxon>
        <taxon>Neoptera</taxon>
        <taxon>Endopterygota</taxon>
        <taxon>Diptera</taxon>
        <taxon>Nematocera</taxon>
        <taxon>Culicoidea</taxon>
        <taxon>Culicidae</taxon>
        <taxon>Culicinae</taxon>
        <taxon>Culicini</taxon>
        <taxon>Culex</taxon>
        <taxon>Culex</taxon>
    </lineage>
</organism>
<evidence type="ECO:0000313" key="6">
    <source>
        <dbReference type="EMBL" id="KAL1382814.1"/>
    </source>
</evidence>
<keyword evidence="2" id="KW-0732">Signal</keyword>
<evidence type="ECO:0000256" key="4">
    <source>
        <dbReference type="SAM" id="Phobius"/>
    </source>
</evidence>
<dbReference type="InterPro" id="IPR032675">
    <property type="entry name" value="LRR_dom_sf"/>
</dbReference>
<keyword evidence="7" id="KW-1185">Reference proteome</keyword>
<feature type="domain" description="LRRCT" evidence="5">
    <location>
        <begin position="408"/>
        <end position="457"/>
    </location>
</feature>
<gene>
    <name evidence="6" type="ORF">pipiens_013209</name>
</gene>
<evidence type="ECO:0000259" key="5">
    <source>
        <dbReference type="SMART" id="SM00082"/>
    </source>
</evidence>
<dbReference type="SMART" id="SM00082">
    <property type="entry name" value="LRRCT"/>
    <property type="match status" value="1"/>
</dbReference>
<keyword evidence="1" id="KW-0433">Leucine-rich repeat</keyword>
<evidence type="ECO:0000256" key="3">
    <source>
        <dbReference type="ARBA" id="ARBA00022737"/>
    </source>
</evidence>
<reference evidence="6 7" key="1">
    <citation type="submission" date="2024-05" db="EMBL/GenBank/DDBJ databases">
        <title>Culex pipiens pipiens assembly and annotation.</title>
        <authorList>
            <person name="Alout H."/>
            <person name="Durand T."/>
        </authorList>
    </citation>
    <scope>NUCLEOTIDE SEQUENCE [LARGE SCALE GENOMIC DNA]</scope>
    <source>
        <strain evidence="6">HA-2024</strain>
        <tissue evidence="6">Whole body</tissue>
    </source>
</reference>
<dbReference type="PANTHER" id="PTHR24364:SF18">
    <property type="entry name" value="LP06937P"/>
    <property type="match status" value="1"/>
</dbReference>
<feature type="transmembrane region" description="Helical" evidence="4">
    <location>
        <begin position="116"/>
        <end position="135"/>
    </location>
</feature>
<keyword evidence="4" id="KW-0812">Transmembrane</keyword>
<evidence type="ECO:0000256" key="2">
    <source>
        <dbReference type="ARBA" id="ARBA00022729"/>
    </source>
</evidence>
<protein>
    <recommendedName>
        <fullName evidence="5">LRRCT domain-containing protein</fullName>
    </recommendedName>
</protein>
<evidence type="ECO:0000313" key="7">
    <source>
        <dbReference type="Proteomes" id="UP001562425"/>
    </source>
</evidence>
<dbReference type="GO" id="GO:0071944">
    <property type="term" value="C:cell periphery"/>
    <property type="evidence" value="ECO:0007669"/>
    <property type="project" value="UniProtKB-ARBA"/>
</dbReference>
<dbReference type="InterPro" id="IPR000483">
    <property type="entry name" value="Cys-rich_flank_reg_C"/>
</dbReference>
<proteinExistence type="predicted"/>
<feature type="transmembrane region" description="Helical" evidence="4">
    <location>
        <begin position="468"/>
        <end position="491"/>
    </location>
</feature>